<feature type="compositionally biased region" description="Basic and acidic residues" evidence="1">
    <location>
        <begin position="300"/>
        <end position="323"/>
    </location>
</feature>
<feature type="compositionally biased region" description="Basic and acidic residues" evidence="1">
    <location>
        <begin position="237"/>
        <end position="255"/>
    </location>
</feature>
<evidence type="ECO:0000313" key="2">
    <source>
        <dbReference type="EMBL" id="KAH0560978.1"/>
    </source>
</evidence>
<name>A0AAV7IZS7_COTGL</name>
<dbReference type="EMBL" id="JAHXZJ010000374">
    <property type="protein sequence ID" value="KAH0560978.1"/>
    <property type="molecule type" value="Genomic_DNA"/>
</dbReference>
<dbReference type="AlphaFoldDB" id="A0AAV7IZS7"/>
<evidence type="ECO:0000256" key="1">
    <source>
        <dbReference type="SAM" id="MobiDB-lite"/>
    </source>
</evidence>
<keyword evidence="3" id="KW-1185">Reference proteome</keyword>
<dbReference type="Proteomes" id="UP000826195">
    <property type="component" value="Unassembled WGS sequence"/>
</dbReference>
<reference evidence="2 3" key="1">
    <citation type="journal article" date="2021" name="J. Hered.">
        <title>A chromosome-level genome assembly of the parasitoid wasp, Cotesia glomerata (Hymenoptera: Braconidae).</title>
        <authorList>
            <person name="Pinto B.J."/>
            <person name="Weis J.J."/>
            <person name="Gamble T."/>
            <person name="Ode P.J."/>
            <person name="Paul R."/>
            <person name="Zaspel J.M."/>
        </authorList>
    </citation>
    <scope>NUCLEOTIDE SEQUENCE [LARGE SCALE GENOMIC DNA]</scope>
    <source>
        <strain evidence="2">CgM1</strain>
    </source>
</reference>
<feature type="compositionally biased region" description="Basic and acidic residues" evidence="1">
    <location>
        <begin position="280"/>
        <end position="290"/>
    </location>
</feature>
<feature type="compositionally biased region" description="Basic and acidic residues" evidence="1">
    <location>
        <begin position="30"/>
        <end position="51"/>
    </location>
</feature>
<gene>
    <name evidence="2" type="ORF">KQX54_010644</name>
</gene>
<feature type="region of interest" description="Disordered" evidence="1">
    <location>
        <begin position="1"/>
        <end position="123"/>
    </location>
</feature>
<sequence length="465" mass="54551">MAGRGARGVYNTRSRSQTDIRSFGMSEGKSNQEEAAARDLERLNDESEKNNESNGMDELNDTIIDTVADVQQEEVGDKDGEKEGSAKSGKKSEKSVRKENGDGTSQQAEKSTDNKTTDGAGEKITGADLENLAEYILEGIKCENSRKSLEWELKVSNVLNDIVEASVIRDNMLVRKIEEIKEKCEKNIESCRDCKLYRENEKKIKEEMKAEKIRWEDEKIMLSERCLKAEKRVRELESEKISEREKNREKRDVNNRRNYYHNADYVTEEQTQELLRNPSLRKDEDRRERWSMVTSTPAGKNKEERNQREQGKNKEKEKEPRPLTECELREELRMRRNKKQIIRIKHKCRNNEEAIRIVEEKLDYKVDWGIVGRTEPGMVTLIFKNMEEKKNLILKKWKLKGTDIFIDDELTEREREVGKWLKELERREIAKGKMAKAGYMKLCINYTWMYWDEKKGLTDNPTRSG</sequence>
<proteinExistence type="predicted"/>
<comment type="caution">
    <text evidence="2">The sequence shown here is derived from an EMBL/GenBank/DDBJ whole genome shotgun (WGS) entry which is preliminary data.</text>
</comment>
<feature type="region of interest" description="Disordered" evidence="1">
    <location>
        <begin position="237"/>
        <end position="323"/>
    </location>
</feature>
<feature type="compositionally biased region" description="Basic and acidic residues" evidence="1">
    <location>
        <begin position="75"/>
        <end position="101"/>
    </location>
</feature>
<feature type="compositionally biased region" description="Polar residues" evidence="1">
    <location>
        <begin position="11"/>
        <end position="20"/>
    </location>
</feature>
<evidence type="ECO:0000313" key="3">
    <source>
        <dbReference type="Proteomes" id="UP000826195"/>
    </source>
</evidence>
<organism evidence="2 3">
    <name type="scientific">Cotesia glomerata</name>
    <name type="common">Lepidopteran parasitic wasp</name>
    <name type="synonym">Apanteles glomeratus</name>
    <dbReference type="NCBI Taxonomy" id="32391"/>
    <lineage>
        <taxon>Eukaryota</taxon>
        <taxon>Metazoa</taxon>
        <taxon>Ecdysozoa</taxon>
        <taxon>Arthropoda</taxon>
        <taxon>Hexapoda</taxon>
        <taxon>Insecta</taxon>
        <taxon>Pterygota</taxon>
        <taxon>Neoptera</taxon>
        <taxon>Endopterygota</taxon>
        <taxon>Hymenoptera</taxon>
        <taxon>Apocrita</taxon>
        <taxon>Ichneumonoidea</taxon>
        <taxon>Braconidae</taxon>
        <taxon>Microgastrinae</taxon>
        <taxon>Cotesia</taxon>
    </lineage>
</organism>
<protein>
    <submittedName>
        <fullName evidence="2">Uncharacterized protein</fullName>
    </submittedName>
</protein>
<accession>A0AAV7IZS7</accession>